<evidence type="ECO:0000259" key="2">
    <source>
        <dbReference type="PROSITE" id="PS50010"/>
    </source>
</evidence>
<dbReference type="STRING" id="37546.A0A1B0G7T5"/>
<dbReference type="InterPro" id="IPR000219">
    <property type="entry name" value="DH_dom"/>
</dbReference>
<keyword evidence="4" id="KW-1185">Reference proteome</keyword>
<dbReference type="EMBL" id="CCAG010016894">
    <property type="status" value="NOT_ANNOTATED_CDS"/>
    <property type="molecule type" value="Genomic_DNA"/>
</dbReference>
<dbReference type="Gene3D" id="1.20.900.10">
    <property type="entry name" value="Dbl homology (DH) domain"/>
    <property type="match status" value="1"/>
</dbReference>
<dbReference type="SMART" id="SM00325">
    <property type="entry name" value="RhoGEF"/>
    <property type="match status" value="1"/>
</dbReference>
<dbReference type="Proteomes" id="UP000092444">
    <property type="component" value="Unassembled WGS sequence"/>
</dbReference>
<dbReference type="AlphaFoldDB" id="A0A1B0G7T5"/>
<evidence type="ECO:0000313" key="4">
    <source>
        <dbReference type="Proteomes" id="UP000092444"/>
    </source>
</evidence>
<proteinExistence type="predicted"/>
<feature type="domain" description="DH" evidence="2">
    <location>
        <begin position="353"/>
        <end position="535"/>
    </location>
</feature>
<dbReference type="GO" id="GO:0005085">
    <property type="term" value="F:guanyl-nucleotide exchange factor activity"/>
    <property type="evidence" value="ECO:0007669"/>
    <property type="project" value="UniProtKB-KW"/>
</dbReference>
<dbReference type="InterPro" id="IPR035899">
    <property type="entry name" value="DBL_dom_sf"/>
</dbReference>
<accession>A0A1B0G7T5</accession>
<dbReference type="PhylomeDB" id="A0A1B0G7T5"/>
<dbReference type="GO" id="GO:0005737">
    <property type="term" value="C:cytoplasm"/>
    <property type="evidence" value="ECO:0007669"/>
    <property type="project" value="TreeGrafter"/>
</dbReference>
<organism evidence="3 4">
    <name type="scientific">Glossina morsitans morsitans</name>
    <name type="common">Savannah tsetse fly</name>
    <dbReference type="NCBI Taxonomy" id="37546"/>
    <lineage>
        <taxon>Eukaryota</taxon>
        <taxon>Metazoa</taxon>
        <taxon>Ecdysozoa</taxon>
        <taxon>Arthropoda</taxon>
        <taxon>Hexapoda</taxon>
        <taxon>Insecta</taxon>
        <taxon>Pterygota</taxon>
        <taxon>Neoptera</taxon>
        <taxon>Endopterygota</taxon>
        <taxon>Diptera</taxon>
        <taxon>Brachycera</taxon>
        <taxon>Muscomorpha</taxon>
        <taxon>Hippoboscoidea</taxon>
        <taxon>Glossinidae</taxon>
        <taxon>Glossina</taxon>
    </lineage>
</organism>
<dbReference type="Pfam" id="PF00621">
    <property type="entry name" value="RhoGEF"/>
    <property type="match status" value="1"/>
</dbReference>
<protein>
    <recommendedName>
        <fullName evidence="2">DH domain-containing protein</fullName>
    </recommendedName>
</protein>
<dbReference type="InterPro" id="IPR051336">
    <property type="entry name" value="RhoGEF_Guanine_NuclExch_SF"/>
</dbReference>
<dbReference type="VEuPathDB" id="VectorBase:GMOY009374"/>
<dbReference type="EnsemblMetazoa" id="GMOY009374-RA">
    <property type="protein sequence ID" value="GMOY009374-PA"/>
    <property type="gene ID" value="GMOY009374"/>
</dbReference>
<dbReference type="PANTHER" id="PTHR22826:SF209">
    <property type="entry name" value="DH DOMAIN-CONTAINING PROTEIN"/>
    <property type="match status" value="1"/>
</dbReference>
<sequence>MDISDKESLRLSYKILRVFLSQSGSAKDQLTVNVSILLNKQTNDFRNIRPQSNYTRDVSLFLTMGDESPQPFRRERNLSNRNFAKRNSIRHQFANGNLSSSNNSFDRRKLIKSNKCEMEEINSIINHKSAKNMAANSIEIDDDDDDKRIDVERCLASEGETTDPALLGVRQKVLRFENFQTDECKLIKNYKTNLISDRVNRIKIFDNNSNDNQCILPTMGAELSKELFASQNVSSERSPDVVDGDNVASNKKTRKRKESKFYYKCEQIVAEASKEEVAKEFDDIQDRSLPVDLNSYVSAVNISLLTPPFKHSISHSAEQLLDETATEKNQDFVSHDEEEEEESIELRDKGFKSVQPILDELIKTEETYVENLWLGINNYGNVFKRKDLPIGLRGKKYVLLGNVEHLAEFHRDEFLPMLKRNRHDLKRIFEEFIEFIEQNCFYGYVLFTINKKRSLKLCDTYKNYFKMIQTELDDKLGINSFLVQPIQRMARYPLLLQQFITTLFKNCDYGMKPVIESCCRLEKKFRNLLITTNESEIINDIFNTFYQGKFRKVSEFQVYDHSLKRSYRSKVFIFDKCIVYTEIKGKQLIFHGRYPCEHIGIIAKTKSFTLYYDQRKQQECDFIADPMLIETWLELIREMITSYAEEERRKLKELHSHDHGEHIYRKPANLSLFRDSNRFSSDSGIGNIWAMPKPENEEAVNNRTTWYAVT</sequence>
<name>A0A1B0G7T5_GLOMM</name>
<reference evidence="3" key="1">
    <citation type="submission" date="2020-05" db="UniProtKB">
        <authorList>
            <consortium name="EnsemblMetazoa"/>
        </authorList>
    </citation>
    <scope>IDENTIFICATION</scope>
    <source>
        <strain evidence="3">Yale</strain>
    </source>
</reference>
<dbReference type="SUPFAM" id="SSF48065">
    <property type="entry name" value="DBL homology domain (DH-domain)"/>
    <property type="match status" value="1"/>
</dbReference>
<dbReference type="PANTHER" id="PTHR22826">
    <property type="entry name" value="RHO GUANINE EXCHANGE FACTOR-RELATED"/>
    <property type="match status" value="1"/>
</dbReference>
<keyword evidence="1" id="KW-0344">Guanine-nucleotide releasing factor</keyword>
<evidence type="ECO:0000313" key="3">
    <source>
        <dbReference type="EnsemblMetazoa" id="GMOY009374-PA"/>
    </source>
</evidence>
<evidence type="ECO:0000256" key="1">
    <source>
        <dbReference type="ARBA" id="ARBA00022658"/>
    </source>
</evidence>
<dbReference type="PROSITE" id="PS50010">
    <property type="entry name" value="DH_2"/>
    <property type="match status" value="1"/>
</dbReference>
<dbReference type="SUPFAM" id="SSF50729">
    <property type="entry name" value="PH domain-like"/>
    <property type="match status" value="1"/>
</dbReference>